<evidence type="ECO:0000256" key="3">
    <source>
        <dbReference type="SAM" id="MobiDB-lite"/>
    </source>
</evidence>
<evidence type="ECO:0000259" key="5">
    <source>
        <dbReference type="Pfam" id="PF12624"/>
    </source>
</evidence>
<feature type="compositionally biased region" description="Gly residues" evidence="3">
    <location>
        <begin position="1698"/>
        <end position="1707"/>
    </location>
</feature>
<dbReference type="PANTHER" id="PTHR16166:SF93">
    <property type="entry name" value="INTERMEMBRANE LIPID TRANSFER PROTEIN VPS13"/>
    <property type="match status" value="1"/>
</dbReference>
<feature type="region of interest" description="Disordered" evidence="3">
    <location>
        <begin position="1845"/>
        <end position="1870"/>
    </location>
</feature>
<feature type="region of interest" description="Disordered" evidence="3">
    <location>
        <begin position="3200"/>
        <end position="3223"/>
    </location>
</feature>
<feature type="domain" description="Chorein N-terminal" evidence="5">
    <location>
        <begin position="1"/>
        <end position="228"/>
    </location>
</feature>
<feature type="region of interest" description="Disordered" evidence="3">
    <location>
        <begin position="3091"/>
        <end position="3116"/>
    </location>
</feature>
<feature type="region of interest" description="Disordered" evidence="3">
    <location>
        <begin position="1624"/>
        <end position="1650"/>
    </location>
</feature>
<feature type="region of interest" description="Disordered" evidence="3">
    <location>
        <begin position="2193"/>
        <end position="2214"/>
    </location>
</feature>
<evidence type="ECO:0000256" key="1">
    <source>
        <dbReference type="ARBA" id="ARBA00006545"/>
    </source>
</evidence>
<feature type="compositionally biased region" description="Low complexity" evidence="3">
    <location>
        <begin position="1207"/>
        <end position="1220"/>
    </location>
</feature>
<evidence type="ECO:0000256" key="4">
    <source>
        <dbReference type="SAM" id="Phobius"/>
    </source>
</evidence>
<feature type="compositionally biased region" description="Low complexity" evidence="3">
    <location>
        <begin position="394"/>
        <end position="411"/>
    </location>
</feature>
<feature type="compositionally biased region" description="Low complexity" evidence="3">
    <location>
        <begin position="3207"/>
        <end position="3216"/>
    </location>
</feature>
<feature type="compositionally biased region" description="Polar residues" evidence="3">
    <location>
        <begin position="2811"/>
        <end position="2829"/>
    </location>
</feature>
<feature type="region of interest" description="Disordered" evidence="3">
    <location>
        <begin position="3794"/>
        <end position="3829"/>
    </location>
</feature>
<feature type="compositionally biased region" description="Low complexity" evidence="3">
    <location>
        <begin position="2198"/>
        <end position="2208"/>
    </location>
</feature>
<feature type="region of interest" description="Disordered" evidence="3">
    <location>
        <begin position="1310"/>
        <end position="1329"/>
    </location>
</feature>
<proteinExistence type="inferred from homology"/>
<protein>
    <recommendedName>
        <fullName evidence="5">Chorein N-terminal domain-containing protein</fullName>
    </recommendedName>
</protein>
<feature type="compositionally biased region" description="Polar residues" evidence="3">
    <location>
        <begin position="3794"/>
        <end position="3810"/>
    </location>
</feature>
<feature type="region of interest" description="Disordered" evidence="3">
    <location>
        <begin position="1803"/>
        <end position="1825"/>
    </location>
</feature>
<gene>
    <name evidence="6" type="ORF">EMWEY_00032530</name>
</gene>
<feature type="compositionally biased region" description="Low complexity" evidence="3">
    <location>
        <begin position="245"/>
        <end position="254"/>
    </location>
</feature>
<dbReference type="GO" id="GO:0006623">
    <property type="term" value="P:protein targeting to vacuole"/>
    <property type="evidence" value="ECO:0007669"/>
    <property type="project" value="TreeGrafter"/>
</dbReference>
<keyword evidence="7" id="KW-1185">Reference proteome</keyword>
<dbReference type="InterPro" id="IPR026854">
    <property type="entry name" value="VPS13_N"/>
</dbReference>
<keyword evidence="4" id="KW-0472">Membrane</keyword>
<reference evidence="6" key="2">
    <citation type="submission" date="2013-10" db="EMBL/GenBank/DDBJ databases">
        <authorList>
            <person name="Aslett M."/>
        </authorList>
    </citation>
    <scope>NUCLEOTIDE SEQUENCE [LARGE SCALE GENOMIC DNA]</scope>
    <source>
        <strain evidence="6">Weybridge</strain>
    </source>
</reference>
<feature type="region of interest" description="Disordered" evidence="3">
    <location>
        <begin position="2739"/>
        <end position="2829"/>
    </location>
</feature>
<dbReference type="GeneID" id="25337239"/>
<feature type="compositionally biased region" description="Pro residues" evidence="3">
    <location>
        <begin position="267"/>
        <end position="283"/>
    </location>
</feature>
<feature type="region of interest" description="Disordered" evidence="3">
    <location>
        <begin position="2696"/>
        <end position="2725"/>
    </location>
</feature>
<dbReference type="InterPro" id="IPR026847">
    <property type="entry name" value="VPS13"/>
</dbReference>
<feature type="region of interest" description="Disordered" evidence="3">
    <location>
        <begin position="3516"/>
        <end position="3538"/>
    </location>
</feature>
<sequence length="5136" mass="553471">MLESVVERLLSRYLAQYVRGISRDKLSVAVWSGNVELEDLQVKPEVSDILGIPFRVVWGRVQKIKLTIPWSRLGTAPVCVEVAGLHVLLHPKPIPEQSDEELIQQLRQAKRRQVEACELQMHDARLRLAEQQHQHAAAGSSSSSKEGDGGFFFRFVNKILSNLLVDIRDVHVALVDPARGFSVGVLLNQASIHNTDAAWRRHEPQQQQKHQAFYKACELSGLAIYCALDGGNAQQPKQLHRTRQQQKQQEHPFPQQPKALHAALPLPTFPPPPPSEPPPLPSCPAPCGYRTAAAAAPSAALAPSGEEGKQGGVCTPPIAVPPSAGQGNEGSEEAVERQLLACEAPPCPSIGPTVFFGAAGGPEGGGTLAQTCEGPSGEAFANRLQPVDARRTSRSAAGSAAVTAGAASNGGRASGGEARGGLTTGCGGGAVVSFAWPRSESGGATGTRSQYVLKPLHLRLTLLHAPEQQELEARLEVLRESQGIEISRSHLEALLAISNEAAQRRQRCEQLLLRQAHTVMLGTEGLEGKTQREFIGLYSRQLQAEAGVRGVAPLTYKEQQRLLTLHDVVGVRHLAKWRNICTEATNRVLQQTQLLQQQQQQQLLQQQRQLPRQQQQSWWQWVTGRQTPQQQQQQQQQQQEMPKAAEGAQTIAVGDTEAPLLTSEDIQLIVDAVQSDELMQSVSLPTKYVLTFELEQFSVCLKNDNEAQEVAEEETADVLREAKSIKAIGYSPKEASKCFPPDFPQPPPPLKLATAVAAADPGAVTAPSATASIRTGASDSLRTDTSAEKAFLSVELFNLCAALDLLNRQDAAGRDSSEWSFCISLSNVAVRQQSHLLMHFRRENAAAPAAPVAPAAAAVLAAAESPRLSSHCRGLMMFGGAVSGENELSLATSCSRSSSSSGSSSSSSSSSSSWRCSSGSSSSWSFSRSSTSAVAFSPAEATASCLTAARLELRHDLTPTGNILGVYIRLSPLVAAIKPELVRTLCDFFVFETPADVRRLEEEEERRAAGVAAPAAAGSHWAPCGAGDDGKPDGVDSSGSSTSKVATEVGDMRKSEFVEGLRETGETVYEAAVQHLPDLVQLDLLVAAPILNLDGKGAGSVALHLGTLSLRSDGACPYDALRGVLEVNETRLICAPTGHQEVSILRPIPIRVQLEVFKMKDVRLNILFEEIFLELTPEAIGLLIAVPASMAKSLLQERPQQVTTDRQQSQAPTTAATAEQSGRTATRTPTPQHLDPLQDAGGQGEAAGEPAVGFSATKPLGTLPAAAAEAAEAANAATEPPDPVPAHLLLDAVVTGSGVQPDDFCSNDDAAESEAVGGSTIPCGSSSRNISSNTIVDTEERSQLVFASIWRFGRCGFLVRGLADRDKGSTVGGETGPPVLQAELTDLQMQLTADLATGKCGAAAELHQVLVSDPSTDSPLFLSLQNNVNHSDSVELATSRSTVSFGRSGSVPLRSTTTLGGAPEEEEFHDAVEDMEKSLRVELEVLLGKYNATTVTSTSATASPTPAASAAATTGADGAAAGAAAAEACVAAPKATLVVTSLPVELHWRQQSLRRILQTLEVYRETIRGRVQLHLDELSEASAAALGPRGLLSKETVAAVHDTLQTVQQTLSFRADGECMQGGAAADAQRSSSTKSRSKSGNAQALRRTTTGRDWLRTGLDLGSVLPPLAIHRCCDTAWKVSQDGTADRAAATAPTAGAGGAAGGGAAEEADAAGIAGESQEQLLQPTVQRQVPHVGLELTLTFREVAVAFWETNEVVLARMALKELKAFSRFYSNGDTETTFAIGDGGVVFRDRCVLAPRAAYRPPSQQQPRRHTSAAAHDTAKMEGGASYPLKGCDIAAAPEAPGAAPTAASSPGITGAVSGTQRTGKGAPAVSLFTARLRQYGGPDPISAALPPYSMCLEGQMEQICFVYRQQDVSRTLNYLRDGIFDVFISKSYRAVKEAATASYCLFALDIQSPLFILAEDKDAIPGYVAPPGYRMPNRLSRVQKQSAAPAAATPTACPAPTSATDPLQMEVEVGHLGRFIVFDLGNLKMHNAYMPAVPRHHPHQEQEHQEQPQHEFIASRLLHPPSFGDAAFASVLSEETRLQAADDFGGYRAEGAHGEVICSDLRLEMRGMQISASDNTQEPAAGGCLLENVEARMLLRSAPTSLSIEAETTAWLLHLSRQQLTLVFDVINENIGGQGYAPASEVPPVPPAAAAAATDSSSSGGGGGGCLDDAALRRELEAPPLAVECHIVIPQLTLEASYGAEAPLALLSLHRITAKAAVSVSRLVSCYRFLLYAEEFSIDDLRASSANYFKRVAHCTAPGGGDSRRVGDRHCCGEVGENLPGGSQGEEESDASEFVDTLQRRSKVPGVQFEFGSSLRESYMDFQFSGVTVYLLLVAFMDILSYFTSSWAFSSMRSYPKPLPTLLKNAEQQHQDQQQLTEGERVSWEASRADKVCDSTRGNVMSVLLSGEALRERPFRVSVIIRRGCFVVYSALQSALAPIIVWSSDFLVHLIMKGDEIAFERVKVTGSKICRFNSAPPPEAPLRSQSHAGVFTSRHINTGECSVEDLPGHAASSVVATQKHGIAREGSAAARTVRWGSTDVSSNISSEASSNRQACRLEFSCSPRDMRQHREETAAGTDWKQQERHMPQQMMRDWAHMQQLQQLHHFVSGRGPSPERLAPRTDPSSAVLLCEQFHLEGRGVYRSACVAPEDRSESSQQQQQGQAQGNDQAATTPHSHDRIPAAVHRMQQAFSAAAAKLPPSSISPRGGRRAPPLSSGSAAAAPKQPQQPQPQQQQREVGTDGPQKPDDQRRLKQKQRGKQAPTRSALQQQCTPMEQEQMGASAQPRVATFIDMSFDIPLFFLRVSCRDMALLLAAAQGLHSDGPSVCPPQQPPPICLPEACARRQQRQQQEQKQEDADIRVSQQLPPLVERTAKISLCLDGAQLLLLDDLRSSVLPVLQLRLSAGGLIFDIMSSQLQVALRDFSCGLDYLNAKAGCWEPFIEKLDITAVYRRDYAEEKQQLLQRQQAQVGALELLPGEDPWGSFKAAKTLMLHSQSPFWLNCTPQLCDLFAWFLPYLLAHLTEGGVPTPDSKGCVVREGPRKGCLSPSTVARDSLAAPSGPIPSTLQLLEGDTEQDDDAPEPQQDLLVRLGRSCSEGQGASSAAGAAPATTTAAAVASMGREVEAAFRYLNLTGECHYAFTMHKVGGRNRGVMKEQSSRSSNPSNSSGKGCGLSSSRIALRGGAGGGRGERSEIQTVDGLLLLLPGSSSPLPLDGLLQSRTAEASRRSRNRQRFYITNCPPVESVLQLREMFPSVSVPAICRSIMSTQDVQHTLRFLTTNEEMRRKIRVRNLASASVGLHRVSRSSSPSRSSANTAAAILVGPTDAQQQQNKDADLSQSPRAVAAPPLSPRRLSEGCIDPSPPAIGPFPRGTKAVAVDSMRNCCVTLLPPVRHSLPNPKYSTAPAAVAALRGPTGTANAVATTTERFLGGSSKGVSSNTTTVSSSSSSNNNKFAARQLQRLRSSLTMKDRRPSGAPLAPQLSHASTITSANITTAGALEKRELWKQRQEEQQEQQHQQQQQQGTANPTDVPPQEARRHPTALGIAALGGGSERSFRRQSIFVDLELWRARGSRGESLQQLSGEHSTISSSFSAPLPLAHVDSTSEAICQVLSPHPSYKLLLLSTTVSVHNSSGMPLEICFLDAELNPLLLPAAHGAYAPLEAIGEAPPCACKRGHLSMEEPSSLHPDLLRVPEWMLLREERWKLVQRRETLQHKEQLKLLQQASAAKSPSLRRTAAAPFRRSLTESGRITGYTKSPTSHGSLQHEKSARDGDLSSESHTRQPAERLTYTFLLPNQHVLSVPQRAILGSGWCNVCFRPAAFAEETAAATEAASTAGANPVGDPPECANSDAEAELIPAPPDMTCVAGWCDMIDTRHRMKGLRCRQSSYLPPDCRPGASVGAAAGATGADGGGVKTVRNLYFLVHIEGRKGALPAEKELKRVTIFPSLTLVNATPTELEVCIAPSSSSSKASRRQLNATPTSSRTAEAALQELHALQQRPILNATLRRRSTFLVYAVPPNRPLRFRMRFAMLEGAEWSSTVSDLLSSQDEVVTRVLVPSRHNASVELEVLHDTAEVIPFLPYVSPRQLVAVIAAPRAFIDRTGLGVRPIQDGRFFPEFDGQSLLGDSATSDVTLLLPRRRGLGQPVECRVSVPALGGYSHATLEAEDRCYTLRLRSEKMDPSETAGAICRVVSLVPEFILTNALKVPLFFRQYGTPGPAFEVHPGQSYPVYWANSELPQAIQFRPGAGDGYAWSGAVVASEETAGKSWIALYNGMRDAAPGVFCVEVAPDGGVKSICIRGVEGNSEGFLVINRCPVIQRVMVHTYHTEMSVQGQSTDIGGGPSSFPPSSSNWSRHPLKLPDFDFHFFANEGETVAYGWPFPFTYTSRPCQVLLWIDSKTVAPKSPIALDLETPQYKRYEVNLGLPDMPQIIVRTEKRGDAMIIEVRPKPGTGPEGTLAVMPSTRPHGAEHEMVVTMAQVGISLIYDAVREELCFAEMSQLAIGFQERGERQKLLVRIADIQIDNQMERARKPVLLANRGGGGHGAEEVFTSSTHNASKPFLSLFVVRHHTTSSDVILRRVQLEVDNLEVEIDADALNGLNDLSSLQDFFWACMTSLGLMSAASRRTISAEDMDVWIESPIHQTYICPPLPTVLSLESMLIDRFDVYCWCSFVLDKLHMLSDLLKVGLRILMASGRLELMGAKLNFQREEFRNLRGTAKTFVASLQERYTYHLLNSVFSSLGQSSLLNLPRMPFELGKNTIGLAANAVDSVSAGLGSLLSTFTFDSEYINRRQRERGRNTASMRDGFLSAGKNIGEGMWSLTNIVTKPIEGAQREGVGGFFKGIGKGIVGSLVKPLDKVGQAVSDVTRGIKAEVSRPIGAYKFRNERRRKPRMLGELGEIRPYDETEATLRECLGLAVTRRLQKFVTVLKEEALPPRHFVVLFYPKDLFFVDLAGSSQASGGPQVGDESEAGAAKNVNVLWHASIPLVRDIRASTHGVIIRAGQPAVQRPKEVLAALSSLDSSPRSQGTHGGSLRHVEARGDHCYQIPCPSAALISQLYKELLEAVHGSTSVVQLGTWDAERYTETDDDS</sequence>
<feature type="region of interest" description="Disordered" evidence="3">
    <location>
        <begin position="3554"/>
        <end position="3585"/>
    </location>
</feature>
<dbReference type="OMA" id="KMFISEH"/>
<evidence type="ECO:0000313" key="6">
    <source>
        <dbReference type="EMBL" id="CDJ60603.1"/>
    </source>
</evidence>
<keyword evidence="4" id="KW-1133">Transmembrane helix</keyword>
<feature type="transmembrane region" description="Helical" evidence="4">
    <location>
        <begin position="2470"/>
        <end position="2492"/>
    </location>
</feature>
<keyword evidence="2" id="KW-0813">Transport</keyword>
<feature type="region of interest" description="Disordered" evidence="3">
    <location>
        <begin position="1011"/>
        <end position="1048"/>
    </location>
</feature>
<dbReference type="EMBL" id="HG721887">
    <property type="protein sequence ID" value="CDJ60603.1"/>
    <property type="molecule type" value="Genomic_DNA"/>
</dbReference>
<feature type="compositionally biased region" description="Polar residues" evidence="3">
    <location>
        <begin position="3374"/>
        <end position="3389"/>
    </location>
</feature>
<feature type="compositionally biased region" description="Low complexity" evidence="3">
    <location>
        <begin position="3478"/>
        <end position="3501"/>
    </location>
</feature>
<keyword evidence="4" id="KW-0812">Transmembrane</keyword>
<organism evidence="6 7">
    <name type="scientific">Eimeria maxima</name>
    <name type="common">Coccidian parasite</name>
    <dbReference type="NCBI Taxonomy" id="5804"/>
    <lineage>
        <taxon>Eukaryota</taxon>
        <taxon>Sar</taxon>
        <taxon>Alveolata</taxon>
        <taxon>Apicomplexa</taxon>
        <taxon>Conoidasida</taxon>
        <taxon>Coccidia</taxon>
        <taxon>Eucoccidiorida</taxon>
        <taxon>Eimeriorina</taxon>
        <taxon>Eimeriidae</taxon>
        <taxon>Eimeria</taxon>
    </lineage>
</organism>
<dbReference type="Pfam" id="PF12624">
    <property type="entry name" value="VPS13_N"/>
    <property type="match status" value="1"/>
</dbReference>
<feature type="region of interest" description="Disordered" evidence="3">
    <location>
        <begin position="263"/>
        <end position="283"/>
    </location>
</feature>
<feature type="compositionally biased region" description="Low complexity" evidence="3">
    <location>
        <begin position="2706"/>
        <end position="2720"/>
    </location>
</feature>
<dbReference type="RefSeq" id="XP_013337253.1">
    <property type="nucleotide sequence ID" value="XM_013481799.1"/>
</dbReference>
<reference evidence="6" key="1">
    <citation type="submission" date="2013-10" db="EMBL/GenBank/DDBJ databases">
        <title>Genomic analysis of the causative agents of coccidiosis in chickens.</title>
        <authorList>
            <person name="Reid A.J."/>
            <person name="Blake D."/>
            <person name="Billington K."/>
            <person name="Browne H."/>
            <person name="Dunn M."/>
            <person name="Hung S."/>
            <person name="Kawahara F."/>
            <person name="Miranda-Saavedra D."/>
            <person name="Mourier T."/>
            <person name="Nagra H."/>
            <person name="Otto T.D."/>
            <person name="Rawlings N."/>
            <person name="Sanchez A."/>
            <person name="Sanders M."/>
            <person name="Subramaniam C."/>
            <person name="Tay Y."/>
            <person name="Dear P."/>
            <person name="Doerig C."/>
            <person name="Gruber A."/>
            <person name="Parkinson J."/>
            <person name="Shirley M."/>
            <person name="Wan K.L."/>
            <person name="Berriman M."/>
            <person name="Tomley F."/>
            <person name="Pain A."/>
        </authorList>
    </citation>
    <scope>NUCLEOTIDE SEQUENCE [LARGE SCALE GENOMIC DNA]</scope>
    <source>
        <strain evidence="6">Weybridge</strain>
    </source>
</reference>
<feature type="region of interest" description="Disordered" evidence="3">
    <location>
        <begin position="1692"/>
        <end position="1715"/>
    </location>
</feature>
<dbReference type="Proteomes" id="UP000030763">
    <property type="component" value="Unassembled WGS sequence"/>
</dbReference>
<feature type="region of interest" description="Disordered" evidence="3">
    <location>
        <begin position="3477"/>
        <end position="3502"/>
    </location>
</feature>
<dbReference type="PANTHER" id="PTHR16166">
    <property type="entry name" value="VACUOLAR PROTEIN SORTING-ASSOCIATED PROTEIN VPS13"/>
    <property type="match status" value="1"/>
</dbReference>
<feature type="region of interest" description="Disordered" evidence="3">
    <location>
        <begin position="3371"/>
        <end position="3402"/>
    </location>
</feature>
<feature type="compositionally biased region" description="Low complexity" evidence="3">
    <location>
        <begin position="2760"/>
        <end position="2784"/>
    </location>
</feature>
<name>U6MC23_EIMMA</name>
<feature type="region of interest" description="Disordered" evidence="3">
    <location>
        <begin position="393"/>
        <end position="418"/>
    </location>
</feature>
<evidence type="ECO:0000256" key="2">
    <source>
        <dbReference type="ARBA" id="ARBA00022448"/>
    </source>
</evidence>
<comment type="similarity">
    <text evidence="1">Belongs to the VPS13 family.</text>
</comment>
<feature type="region of interest" description="Disordered" evidence="3">
    <location>
        <begin position="298"/>
        <end position="332"/>
    </location>
</feature>
<dbReference type="OrthoDB" id="272810at2759"/>
<accession>U6MC23</accession>
<feature type="region of interest" description="Disordered" evidence="3">
    <location>
        <begin position="1197"/>
        <end position="1258"/>
    </location>
</feature>
<feature type="region of interest" description="Disordered" evidence="3">
    <location>
        <begin position="235"/>
        <end position="254"/>
    </location>
</feature>
<feature type="transmembrane region" description="Helical" evidence="4">
    <location>
        <begin position="2377"/>
        <end position="2399"/>
    </location>
</feature>
<evidence type="ECO:0000313" key="7">
    <source>
        <dbReference type="Proteomes" id="UP000030763"/>
    </source>
</evidence>
<feature type="compositionally biased region" description="Basic and acidic residues" evidence="3">
    <location>
        <begin position="3811"/>
        <end position="3829"/>
    </location>
</feature>
<feature type="compositionally biased region" description="Polar residues" evidence="3">
    <location>
        <begin position="1221"/>
        <end position="1231"/>
    </location>
</feature>
<feature type="compositionally biased region" description="Low complexity" evidence="3">
    <location>
        <begin position="1845"/>
        <end position="1859"/>
    </location>
</feature>
<dbReference type="GO" id="GO:0045053">
    <property type="term" value="P:protein retention in Golgi apparatus"/>
    <property type="evidence" value="ECO:0007669"/>
    <property type="project" value="TreeGrafter"/>
</dbReference>
<dbReference type="VEuPathDB" id="ToxoDB:EMWEY_00032530"/>